<evidence type="ECO:0000256" key="4">
    <source>
        <dbReference type="ARBA" id="ARBA00022989"/>
    </source>
</evidence>
<dbReference type="AlphaFoldDB" id="A0A8C3KK72"/>
<dbReference type="InterPro" id="IPR034294">
    <property type="entry name" value="Aquaporin_transptr"/>
</dbReference>
<evidence type="ECO:0000256" key="1">
    <source>
        <dbReference type="ARBA" id="ARBA00004141"/>
    </source>
</evidence>
<keyword evidence="6" id="KW-0813">Transport</keyword>
<evidence type="ECO:0000256" key="6">
    <source>
        <dbReference type="RuleBase" id="RU000477"/>
    </source>
</evidence>
<reference evidence="9" key="1">
    <citation type="submission" date="2025-08" db="UniProtKB">
        <authorList>
            <consortium name="Ensembl"/>
        </authorList>
    </citation>
    <scope>IDENTIFICATION</scope>
</reference>
<dbReference type="GO" id="GO:0015250">
    <property type="term" value="F:water channel activity"/>
    <property type="evidence" value="ECO:0007669"/>
    <property type="project" value="TreeGrafter"/>
</dbReference>
<dbReference type="GO" id="GO:0005886">
    <property type="term" value="C:plasma membrane"/>
    <property type="evidence" value="ECO:0007669"/>
    <property type="project" value="TreeGrafter"/>
</dbReference>
<reference evidence="9" key="2">
    <citation type="submission" date="2025-09" db="UniProtKB">
        <authorList>
            <consortium name="Ensembl"/>
        </authorList>
    </citation>
    <scope>IDENTIFICATION</scope>
</reference>
<feature type="region of interest" description="Disordered" evidence="7">
    <location>
        <begin position="174"/>
        <end position="195"/>
    </location>
</feature>
<keyword evidence="3 6" id="KW-0812">Transmembrane</keyword>
<proteinExistence type="inferred from homology"/>
<dbReference type="Gene3D" id="1.20.1080.10">
    <property type="entry name" value="Glycerol uptake facilitator protein"/>
    <property type="match status" value="1"/>
</dbReference>
<evidence type="ECO:0000256" key="8">
    <source>
        <dbReference type="SAM" id="Phobius"/>
    </source>
</evidence>
<evidence type="ECO:0000256" key="7">
    <source>
        <dbReference type="SAM" id="MobiDB-lite"/>
    </source>
</evidence>
<evidence type="ECO:0000313" key="9">
    <source>
        <dbReference type="Ensembl" id="ENSCPGP00000022396.1"/>
    </source>
</evidence>
<protein>
    <recommendedName>
        <fullName evidence="11">Aquaporin 14</fullName>
    </recommendedName>
</protein>
<dbReference type="PANTHER" id="PTHR19139">
    <property type="entry name" value="AQUAPORIN TRANSPORTER"/>
    <property type="match status" value="1"/>
</dbReference>
<feature type="transmembrane region" description="Helical" evidence="8">
    <location>
        <begin position="12"/>
        <end position="33"/>
    </location>
</feature>
<comment type="subcellular location">
    <subcellularLocation>
        <location evidence="1">Membrane</location>
        <topology evidence="1">Multi-pass membrane protein</topology>
    </subcellularLocation>
</comment>
<sequence>MWGPELRSGSFWRGVLAEAMATLIFVGVVLGASVAPGPLAPALAGGLVAGGLACTLGEPQANPALTVALLCTRKLGVLRGAAGLLAQCAGAVLASAATRLALPDDAVLAGLSPQVSAVGTAGQALAWETFATFQLALAAFAAADRASPQGGLALGSAVAAGALAAVRTPHPWDCRPPNLASPNPPLPQGPFSGGSMNPARSLGPAIVTGIWDDHWVYWLGPVLGAVMAGISYEFVLAPGASREKLGACLTCRDVALVETTSPSPSSPSARGPPASPAEQGQGTA</sequence>
<dbReference type="InterPro" id="IPR023271">
    <property type="entry name" value="Aquaporin-like"/>
</dbReference>
<keyword evidence="4 8" id="KW-1133">Transmembrane helix</keyword>
<feature type="compositionally biased region" description="Low complexity" evidence="7">
    <location>
        <begin position="261"/>
        <end position="272"/>
    </location>
</feature>
<evidence type="ECO:0000256" key="2">
    <source>
        <dbReference type="ARBA" id="ARBA00006175"/>
    </source>
</evidence>
<evidence type="ECO:0000256" key="5">
    <source>
        <dbReference type="ARBA" id="ARBA00023136"/>
    </source>
</evidence>
<dbReference type="InterPro" id="IPR000425">
    <property type="entry name" value="MIP"/>
</dbReference>
<organism evidence="9 10">
    <name type="scientific">Calidris pygmaea</name>
    <name type="common">Spoon-billed sandpiper</name>
    <dbReference type="NCBI Taxonomy" id="425635"/>
    <lineage>
        <taxon>Eukaryota</taxon>
        <taxon>Metazoa</taxon>
        <taxon>Chordata</taxon>
        <taxon>Craniata</taxon>
        <taxon>Vertebrata</taxon>
        <taxon>Euteleostomi</taxon>
        <taxon>Archelosauria</taxon>
        <taxon>Archosauria</taxon>
        <taxon>Dinosauria</taxon>
        <taxon>Saurischia</taxon>
        <taxon>Theropoda</taxon>
        <taxon>Coelurosauria</taxon>
        <taxon>Aves</taxon>
        <taxon>Neognathae</taxon>
        <taxon>Neoaves</taxon>
        <taxon>Charadriiformes</taxon>
        <taxon>Scolopacidae</taxon>
        <taxon>Calidris</taxon>
    </lineage>
</organism>
<dbReference type="Ensembl" id="ENSCPGT00000024491.1">
    <property type="protein sequence ID" value="ENSCPGP00000022396.1"/>
    <property type="gene ID" value="ENSCPGG00000015542.1"/>
</dbReference>
<dbReference type="Pfam" id="PF00230">
    <property type="entry name" value="MIP"/>
    <property type="match status" value="2"/>
</dbReference>
<dbReference type="PANTHER" id="PTHR19139:SF177">
    <property type="entry name" value="AQUAPORIN 14"/>
    <property type="match status" value="1"/>
</dbReference>
<evidence type="ECO:0000256" key="3">
    <source>
        <dbReference type="ARBA" id="ARBA00022692"/>
    </source>
</evidence>
<comment type="similarity">
    <text evidence="2 6">Belongs to the MIP/aquaporin (TC 1.A.8) family.</text>
</comment>
<keyword evidence="10" id="KW-1185">Reference proteome</keyword>
<evidence type="ECO:0008006" key="11">
    <source>
        <dbReference type="Google" id="ProtNLM"/>
    </source>
</evidence>
<evidence type="ECO:0000313" key="10">
    <source>
        <dbReference type="Proteomes" id="UP000694419"/>
    </source>
</evidence>
<dbReference type="SUPFAM" id="SSF81338">
    <property type="entry name" value="Aquaporin-like"/>
    <property type="match status" value="1"/>
</dbReference>
<dbReference type="Proteomes" id="UP000694419">
    <property type="component" value="Unplaced"/>
</dbReference>
<feature type="region of interest" description="Disordered" evidence="7">
    <location>
        <begin position="259"/>
        <end position="284"/>
    </location>
</feature>
<name>A0A8C3KK72_9CHAR</name>
<dbReference type="PRINTS" id="PR00783">
    <property type="entry name" value="MINTRINSICP"/>
</dbReference>
<accession>A0A8C3KK72</accession>
<keyword evidence="5 8" id="KW-0472">Membrane</keyword>